<evidence type="ECO:0000313" key="1">
    <source>
        <dbReference type="EMBL" id="KKN71199.1"/>
    </source>
</evidence>
<dbReference type="EMBL" id="LAZR01000388">
    <property type="protein sequence ID" value="KKN71199.1"/>
    <property type="molecule type" value="Genomic_DNA"/>
</dbReference>
<proteinExistence type="predicted"/>
<sequence>MTTICAQVIPAVYSTKQQSKATETQPAHICKELADGFWLGTSYCIVHLELVALGKG</sequence>
<dbReference type="AlphaFoldDB" id="A0A0F9SWC0"/>
<protein>
    <submittedName>
        <fullName evidence="1">Uncharacterized protein</fullName>
    </submittedName>
</protein>
<accession>A0A0F9SWC0</accession>
<reference evidence="1" key="1">
    <citation type="journal article" date="2015" name="Nature">
        <title>Complex archaea that bridge the gap between prokaryotes and eukaryotes.</title>
        <authorList>
            <person name="Spang A."/>
            <person name="Saw J.H."/>
            <person name="Jorgensen S.L."/>
            <person name="Zaremba-Niedzwiedzka K."/>
            <person name="Martijn J."/>
            <person name="Lind A.E."/>
            <person name="van Eijk R."/>
            <person name="Schleper C."/>
            <person name="Guy L."/>
            <person name="Ettema T.J."/>
        </authorList>
    </citation>
    <scope>NUCLEOTIDE SEQUENCE</scope>
</reference>
<comment type="caution">
    <text evidence="1">The sequence shown here is derived from an EMBL/GenBank/DDBJ whole genome shotgun (WGS) entry which is preliminary data.</text>
</comment>
<gene>
    <name evidence="1" type="ORF">LCGC14_0423620</name>
</gene>
<name>A0A0F9SWC0_9ZZZZ</name>
<organism evidence="1">
    <name type="scientific">marine sediment metagenome</name>
    <dbReference type="NCBI Taxonomy" id="412755"/>
    <lineage>
        <taxon>unclassified sequences</taxon>
        <taxon>metagenomes</taxon>
        <taxon>ecological metagenomes</taxon>
    </lineage>
</organism>